<gene>
    <name evidence="2" type="ORF">NCTC13316_00052</name>
</gene>
<dbReference type="OrthoDB" id="5638854at2"/>
<reference evidence="2 3" key="1">
    <citation type="submission" date="2018-06" db="EMBL/GenBank/DDBJ databases">
        <authorList>
            <consortium name="Pathogen Informatics"/>
            <person name="Doyle S."/>
        </authorList>
    </citation>
    <scope>NUCLEOTIDE SEQUENCE [LARGE SCALE GENOMIC DNA]</scope>
    <source>
        <strain evidence="2 3">NCTC13316</strain>
    </source>
</reference>
<evidence type="ECO:0000256" key="1">
    <source>
        <dbReference type="SAM" id="MobiDB-lite"/>
    </source>
</evidence>
<feature type="region of interest" description="Disordered" evidence="1">
    <location>
        <begin position="1"/>
        <end position="20"/>
    </location>
</feature>
<name>A0A378JG80_9GAMM</name>
<dbReference type="EMBL" id="UGOD01000001">
    <property type="protein sequence ID" value="STX49987.1"/>
    <property type="molecule type" value="Genomic_DNA"/>
</dbReference>
<protein>
    <submittedName>
        <fullName evidence="2">Uncharacterized protein</fullName>
    </submittedName>
</protein>
<evidence type="ECO:0000313" key="2">
    <source>
        <dbReference type="EMBL" id="STX49987.1"/>
    </source>
</evidence>
<feature type="region of interest" description="Disordered" evidence="1">
    <location>
        <begin position="46"/>
        <end position="67"/>
    </location>
</feature>
<dbReference type="AlphaFoldDB" id="A0A378JG80"/>
<proteinExistence type="predicted"/>
<dbReference type="RefSeq" id="WP_115329465.1">
    <property type="nucleotide sequence ID" value="NZ_CAAAHP010000003.1"/>
</dbReference>
<feature type="compositionally biased region" description="Basic and acidic residues" evidence="1">
    <location>
        <begin position="56"/>
        <end position="66"/>
    </location>
</feature>
<keyword evidence="3" id="KW-1185">Reference proteome</keyword>
<feature type="compositionally biased region" description="Pro residues" evidence="1">
    <location>
        <begin position="247"/>
        <end position="257"/>
    </location>
</feature>
<evidence type="ECO:0000313" key="3">
    <source>
        <dbReference type="Proteomes" id="UP000254794"/>
    </source>
</evidence>
<dbReference type="Proteomes" id="UP000254794">
    <property type="component" value="Unassembled WGS sequence"/>
</dbReference>
<feature type="region of interest" description="Disordered" evidence="1">
    <location>
        <begin position="224"/>
        <end position="257"/>
    </location>
</feature>
<sequence length="257" mass="28377">MATLSALGTPPKLENGDRKELKAKAIENNPCNMCRVLGLSSCQGHGGGGGGGGSGNEDKLSGRDPGDLYENESPLSLNLKPSLIEGMLLSSFLEASEIWHESLEEDLLYLYKNDLALVFLSLNLSQGLITFQENKLLDTDEQKDLATLYDAINNEFKQFRKELSDQNIKLNATLIRVDNKLSISFRGDSSKYYDAFVTRLMDKNLIPTKKVELDLAQTAQKQEVFLPQDSKADAYKSPNPFDISRGPRPPGYPEQAG</sequence>
<feature type="compositionally biased region" description="Gly residues" evidence="1">
    <location>
        <begin position="46"/>
        <end position="55"/>
    </location>
</feature>
<organism evidence="2 3">
    <name type="scientific">Legionella busanensis</name>
    <dbReference type="NCBI Taxonomy" id="190655"/>
    <lineage>
        <taxon>Bacteria</taxon>
        <taxon>Pseudomonadati</taxon>
        <taxon>Pseudomonadota</taxon>
        <taxon>Gammaproteobacteria</taxon>
        <taxon>Legionellales</taxon>
        <taxon>Legionellaceae</taxon>
        <taxon>Legionella</taxon>
    </lineage>
</organism>
<accession>A0A378JG80</accession>